<evidence type="ECO:0000256" key="6">
    <source>
        <dbReference type="ARBA" id="ARBA00023126"/>
    </source>
</evidence>
<dbReference type="NCBIfam" id="TIGR00875">
    <property type="entry name" value="fsa_talC_mipB"/>
    <property type="match status" value="1"/>
</dbReference>
<keyword evidence="5 9" id="KW-0808">Transferase</keyword>
<dbReference type="GO" id="GO:0005737">
    <property type="term" value="C:cytoplasm"/>
    <property type="evidence" value="ECO:0007669"/>
    <property type="project" value="UniProtKB-SubCell"/>
</dbReference>
<keyword evidence="7 9" id="KW-0704">Schiff base</keyword>
<evidence type="ECO:0000256" key="1">
    <source>
        <dbReference type="ARBA" id="ARBA00004496"/>
    </source>
</evidence>
<name>A0A9X2U3A3_9BACT</name>
<dbReference type="InterPro" id="IPR013785">
    <property type="entry name" value="Aldolase_TIM"/>
</dbReference>
<dbReference type="PANTHER" id="PTHR10683">
    <property type="entry name" value="TRANSALDOLASE"/>
    <property type="match status" value="1"/>
</dbReference>
<dbReference type="InterPro" id="IPR004731">
    <property type="entry name" value="Transaldolase_3B/F6P_aldolase"/>
</dbReference>
<dbReference type="InterPro" id="IPR033919">
    <property type="entry name" value="TSA/FSA_arc/bac"/>
</dbReference>
<organism evidence="10 11">
    <name type="scientific">Salinibacter ruber</name>
    <dbReference type="NCBI Taxonomy" id="146919"/>
    <lineage>
        <taxon>Bacteria</taxon>
        <taxon>Pseudomonadati</taxon>
        <taxon>Rhodothermota</taxon>
        <taxon>Rhodothermia</taxon>
        <taxon>Rhodothermales</taxon>
        <taxon>Salinibacteraceae</taxon>
        <taxon>Salinibacter</taxon>
    </lineage>
</organism>
<dbReference type="GO" id="GO:0005975">
    <property type="term" value="P:carbohydrate metabolic process"/>
    <property type="evidence" value="ECO:0007669"/>
    <property type="project" value="InterPro"/>
</dbReference>
<evidence type="ECO:0000256" key="2">
    <source>
        <dbReference type="ARBA" id="ARBA00004857"/>
    </source>
</evidence>
<comment type="similarity">
    <text evidence="3 9">Belongs to the transaldolase family. Type 3B subfamily.</text>
</comment>
<dbReference type="GO" id="GO:0016832">
    <property type="term" value="F:aldehyde-lyase activity"/>
    <property type="evidence" value="ECO:0007669"/>
    <property type="project" value="InterPro"/>
</dbReference>
<dbReference type="EC" id="2.2.1.2" evidence="9"/>
<feature type="active site" description="Schiff-base intermediate with substrate" evidence="9">
    <location>
        <position position="96"/>
    </location>
</feature>
<accession>A0A9X2U3A3</accession>
<comment type="function">
    <text evidence="9">Transaldolase is important for the balance of metabolites in the pentose-phosphate pathway.</text>
</comment>
<dbReference type="FunFam" id="3.20.20.70:FF:000018">
    <property type="entry name" value="Probable transaldolase"/>
    <property type="match status" value="1"/>
</dbReference>
<keyword evidence="4 9" id="KW-0963">Cytoplasm</keyword>
<dbReference type="Gene3D" id="3.20.20.70">
    <property type="entry name" value="Aldolase class I"/>
    <property type="match status" value="1"/>
</dbReference>
<dbReference type="EMBL" id="JANTYZ010000008">
    <property type="protein sequence ID" value="MCS3866041.1"/>
    <property type="molecule type" value="Genomic_DNA"/>
</dbReference>
<dbReference type="SUPFAM" id="SSF51569">
    <property type="entry name" value="Aldolase"/>
    <property type="match status" value="1"/>
</dbReference>
<dbReference type="GO" id="GO:0006098">
    <property type="term" value="P:pentose-phosphate shunt"/>
    <property type="evidence" value="ECO:0007669"/>
    <property type="project" value="UniProtKB-UniRule"/>
</dbReference>
<dbReference type="GO" id="GO:0004801">
    <property type="term" value="F:transaldolase activity"/>
    <property type="evidence" value="ECO:0007669"/>
    <property type="project" value="UniProtKB-UniRule"/>
</dbReference>
<evidence type="ECO:0000256" key="8">
    <source>
        <dbReference type="ARBA" id="ARBA00048810"/>
    </source>
</evidence>
<evidence type="ECO:0000256" key="4">
    <source>
        <dbReference type="ARBA" id="ARBA00022490"/>
    </source>
</evidence>
<evidence type="ECO:0000256" key="3">
    <source>
        <dbReference type="ARBA" id="ARBA00005740"/>
    </source>
</evidence>
<dbReference type="GO" id="GO:0042182">
    <property type="term" value="P:ketone catabolic process"/>
    <property type="evidence" value="ECO:0007669"/>
    <property type="project" value="UniProtKB-ARBA"/>
</dbReference>
<dbReference type="PANTHER" id="PTHR10683:SF40">
    <property type="entry name" value="FRUCTOSE-6-PHOSPHATE ALDOLASE 1-RELATED"/>
    <property type="match status" value="1"/>
</dbReference>
<comment type="caution">
    <text evidence="10">The sequence shown here is derived from an EMBL/GenBank/DDBJ whole genome shotgun (WGS) entry which is preliminary data.</text>
</comment>
<sequence>MLLRPLINAASTMQFFVDTADLDEIREASDMGILDGVTTNPSLVKEQGNVDFHEHVFAICEIVDGDVSAEVTATDFDGMMEEGRRLHQIHENVVVKIPLIKDGIKALRALDEEDIETNCTLCFSPTQATLAAKAGADYISPFIGRIDDISSDGIGLVEDIVQIYDTHDFDTDVLAASIRHPTHVKRAALAGADVATMPFETLLNLLEHPLTDRGLERFLADWEEYKDARKAEAGLA</sequence>
<protein>
    <recommendedName>
        <fullName evidence="9">Probable transaldolase</fullName>
        <ecNumber evidence="9">2.2.1.2</ecNumber>
    </recommendedName>
</protein>
<comment type="catalytic activity">
    <reaction evidence="8 9">
        <text>D-sedoheptulose 7-phosphate + D-glyceraldehyde 3-phosphate = D-erythrose 4-phosphate + beta-D-fructose 6-phosphate</text>
        <dbReference type="Rhea" id="RHEA:17053"/>
        <dbReference type="ChEBI" id="CHEBI:16897"/>
        <dbReference type="ChEBI" id="CHEBI:57483"/>
        <dbReference type="ChEBI" id="CHEBI:57634"/>
        <dbReference type="ChEBI" id="CHEBI:59776"/>
        <dbReference type="EC" id="2.2.1.2"/>
    </reaction>
</comment>
<evidence type="ECO:0000256" key="9">
    <source>
        <dbReference type="HAMAP-Rule" id="MF_00494"/>
    </source>
</evidence>
<dbReference type="CDD" id="cd00956">
    <property type="entry name" value="Transaldolase_FSA"/>
    <property type="match status" value="1"/>
</dbReference>
<dbReference type="Proteomes" id="UP001155034">
    <property type="component" value="Unassembled WGS sequence"/>
</dbReference>
<evidence type="ECO:0000313" key="10">
    <source>
        <dbReference type="EMBL" id="MCS3866041.1"/>
    </source>
</evidence>
<evidence type="ECO:0000256" key="5">
    <source>
        <dbReference type="ARBA" id="ARBA00022679"/>
    </source>
</evidence>
<gene>
    <name evidence="9" type="primary">tal</name>
    <name evidence="10" type="ORF">GGP82_002610</name>
</gene>
<dbReference type="InterPro" id="IPR022999">
    <property type="entry name" value="Transaldolase_3B"/>
</dbReference>
<dbReference type="Pfam" id="PF00923">
    <property type="entry name" value="TAL_FSA"/>
    <property type="match status" value="1"/>
</dbReference>
<dbReference type="InterPro" id="IPR001585">
    <property type="entry name" value="TAL/FSA"/>
</dbReference>
<dbReference type="InterPro" id="IPR018225">
    <property type="entry name" value="Transaldolase_AS"/>
</dbReference>
<dbReference type="AlphaFoldDB" id="A0A9X2U3A3"/>
<evidence type="ECO:0000256" key="7">
    <source>
        <dbReference type="ARBA" id="ARBA00023270"/>
    </source>
</evidence>
<comment type="pathway">
    <text evidence="2 9">Carbohydrate degradation; pentose phosphate pathway; D-glyceraldehyde 3-phosphate and beta-D-fructose 6-phosphate from D-ribose 5-phosphate and D-xylulose 5-phosphate (non-oxidative stage): step 2/3.</text>
</comment>
<dbReference type="HAMAP" id="MF_00494">
    <property type="entry name" value="Transaldolase_3b"/>
    <property type="match status" value="1"/>
</dbReference>
<proteinExistence type="inferred from homology"/>
<dbReference type="PROSITE" id="PS01054">
    <property type="entry name" value="TRANSALDOLASE_1"/>
    <property type="match status" value="1"/>
</dbReference>
<reference evidence="10" key="1">
    <citation type="submission" date="2022-08" db="EMBL/GenBank/DDBJ databases">
        <title>Genomic Encyclopedia of Type Strains, Phase V (KMG-V): Genome sequencing to study the core and pangenomes of soil and plant-associated prokaryotes.</title>
        <authorList>
            <person name="Whitman W."/>
        </authorList>
    </citation>
    <scope>NUCLEOTIDE SEQUENCE</scope>
    <source>
        <strain evidence="10">SP2016B</strain>
    </source>
</reference>
<comment type="subcellular location">
    <subcellularLocation>
        <location evidence="1 9">Cytoplasm</location>
    </subcellularLocation>
</comment>
<keyword evidence="6 9" id="KW-0570">Pentose shunt</keyword>
<evidence type="ECO:0000313" key="11">
    <source>
        <dbReference type="Proteomes" id="UP001155034"/>
    </source>
</evidence>